<sequence length="699" mass="76080">MVSSPACNVLRHICLLYADRPFQEGALDKLRPGTMTAAEFRLAFEELWRAGYVTASSQIGGARKFRLPPEIYESLLAHLFPGGTDSGAAASIEPVELIELMEPKIEVQAGGAGAVAEVFRALRFAADETLPLTAKGLIHRRAALRLADGMKWSGEPLRKLGIVSPYPADYPLKAVFMVDLLLHLELLVRGEDALILNPSRVDEWLGLDEVAMSAVLYRAISRRYGDLSPVSRHFRRRIPSPDLLPGIWYSVQGIIAGMTEAGLAKPDDLISLEMSALAWLDTLAAFGWCEFGDEAGEAVFRWTSAKPPILSSESTEPGPAASHDILSSENEIGEAVGLLHSPCLIVQPDLEVLVREEASFRIRWSLACFAELVLPEGMWSFRLTRERLEQAVKRGMKPGAIAEWLERLSGGRLPSSVSASLKQWSLGIGRTSLGEVLLLTCRTEQDAETVAGHPRLKEGLERLGPRHFAVRTDWAAKVRKELSAAGMTPTPIEGLDGGETGDSSGTEGSLHNLYEFGLHEFGEAAAVLPEDGADCAITLNLPEPAPVYGEELTSGGETFRSPSGAGLWYSEDDLFRLQPVPPPAPAAPTELWPDYEHVPSSWFHKGHKYHISTSRKVMEQALKWGTKVSLTVKGHQGEFIPERLQKGAWGVAGYWLDVPGGPPSERVLTGEEWEEIALIVPPFPGMPSSSPGGACGMIE</sequence>
<dbReference type="Pfam" id="PF13625">
    <property type="entry name" value="Helicase_C_3"/>
    <property type="match status" value="1"/>
</dbReference>
<evidence type="ECO:0000313" key="4">
    <source>
        <dbReference type="Proteomes" id="UP000029507"/>
    </source>
</evidence>
<reference evidence="3 4" key="1">
    <citation type="submission" date="2014-08" db="EMBL/GenBank/DDBJ databases">
        <title>Comparative genomics of the Paenibacillus odorifer group.</title>
        <authorList>
            <person name="den Bakker H.C."/>
            <person name="Tsai Y.-C."/>
            <person name="Martin N."/>
            <person name="Korlach J."/>
            <person name="Wiedmann M."/>
        </authorList>
    </citation>
    <scope>NUCLEOTIDE SEQUENCE [LARGE SCALE GENOMIC DNA]</scope>
    <source>
        <strain evidence="3 4">DSM 14472</strain>
    </source>
</reference>
<organism evidence="3 4">
    <name type="scientific">Paenibacillus stellifer</name>
    <dbReference type="NCBI Taxonomy" id="169760"/>
    <lineage>
        <taxon>Bacteria</taxon>
        <taxon>Bacillati</taxon>
        <taxon>Bacillota</taxon>
        <taxon>Bacilli</taxon>
        <taxon>Bacillales</taxon>
        <taxon>Paenibacillaceae</taxon>
        <taxon>Paenibacillus</taxon>
    </lineage>
</organism>
<dbReference type="KEGG" id="pste:PSTEL_12310"/>
<dbReference type="Proteomes" id="UP000029507">
    <property type="component" value="Chromosome"/>
</dbReference>
<evidence type="ECO:0000259" key="2">
    <source>
        <dbReference type="Pfam" id="PF13625"/>
    </source>
</evidence>
<dbReference type="EMBL" id="CP009286">
    <property type="protein sequence ID" value="AIQ63750.1"/>
    <property type="molecule type" value="Genomic_DNA"/>
</dbReference>
<evidence type="ECO:0000256" key="1">
    <source>
        <dbReference type="SAM" id="MobiDB-lite"/>
    </source>
</evidence>
<dbReference type="AlphaFoldDB" id="A0A089LUF0"/>
<feature type="domain" description="Helicase XPB/Ssl2 N-terminal" evidence="2">
    <location>
        <begin position="344"/>
        <end position="458"/>
    </location>
</feature>
<feature type="region of interest" description="Disordered" evidence="1">
    <location>
        <begin position="487"/>
        <end position="506"/>
    </location>
</feature>
<evidence type="ECO:0000313" key="3">
    <source>
        <dbReference type="EMBL" id="AIQ63750.1"/>
    </source>
</evidence>
<gene>
    <name evidence="3" type="ORF">PSTEL_12310</name>
</gene>
<accession>A0A089LUF0</accession>
<dbReference type="InterPro" id="IPR032830">
    <property type="entry name" value="XPB/Ssl2_N"/>
</dbReference>
<protein>
    <recommendedName>
        <fullName evidence="2">Helicase XPB/Ssl2 N-terminal domain-containing protein</fullName>
    </recommendedName>
</protein>
<dbReference type="STRING" id="169760.PSTEL_12310"/>
<proteinExistence type="predicted"/>
<dbReference type="HOGENOM" id="CLU_024795_0_0_9"/>
<name>A0A089LUF0_9BACL</name>
<keyword evidence="4" id="KW-1185">Reference proteome</keyword>
<dbReference type="RefSeq" id="WP_038695512.1">
    <property type="nucleotide sequence ID" value="NZ_CP009286.1"/>
</dbReference>